<organism evidence="2 3">
    <name type="scientific">Passalora fulva</name>
    <name type="common">Tomato leaf mold</name>
    <name type="synonym">Cladosporium fulvum</name>
    <dbReference type="NCBI Taxonomy" id="5499"/>
    <lineage>
        <taxon>Eukaryota</taxon>
        <taxon>Fungi</taxon>
        <taxon>Dikarya</taxon>
        <taxon>Ascomycota</taxon>
        <taxon>Pezizomycotina</taxon>
        <taxon>Dothideomycetes</taxon>
        <taxon>Dothideomycetidae</taxon>
        <taxon>Mycosphaerellales</taxon>
        <taxon>Mycosphaerellaceae</taxon>
        <taxon>Fulvia</taxon>
    </lineage>
</organism>
<dbReference type="KEGG" id="ffu:CLAFUR5_01580"/>
<keyword evidence="1" id="KW-0732">Signal</keyword>
<dbReference type="Proteomes" id="UP000756132">
    <property type="component" value="Chromosome 1"/>
</dbReference>
<name>A0A9Q8L4Y1_PASFU</name>
<protein>
    <submittedName>
        <fullName evidence="2">Uncharacterized protein</fullName>
    </submittedName>
</protein>
<reference evidence="2" key="1">
    <citation type="submission" date="2021-12" db="EMBL/GenBank/DDBJ databases">
        <authorList>
            <person name="Zaccaron A."/>
            <person name="Stergiopoulos I."/>
        </authorList>
    </citation>
    <scope>NUCLEOTIDE SEQUENCE</scope>
    <source>
        <strain evidence="2">Race5_Kim</strain>
    </source>
</reference>
<accession>A0A9Q8L4Y1</accession>
<proteinExistence type="predicted"/>
<feature type="chain" id="PRO_5040443339" evidence="1">
    <location>
        <begin position="18"/>
        <end position="185"/>
    </location>
</feature>
<evidence type="ECO:0000256" key="1">
    <source>
        <dbReference type="SAM" id="SignalP"/>
    </source>
</evidence>
<dbReference type="EMBL" id="CP090163">
    <property type="protein sequence ID" value="UJO10794.1"/>
    <property type="molecule type" value="Genomic_DNA"/>
</dbReference>
<dbReference type="OrthoDB" id="3638982at2759"/>
<evidence type="ECO:0000313" key="3">
    <source>
        <dbReference type="Proteomes" id="UP000756132"/>
    </source>
</evidence>
<dbReference type="GeneID" id="71981458"/>
<evidence type="ECO:0000313" key="2">
    <source>
        <dbReference type="EMBL" id="UJO10794.1"/>
    </source>
</evidence>
<feature type="signal peptide" evidence="1">
    <location>
        <begin position="1"/>
        <end position="17"/>
    </location>
</feature>
<sequence>MKSTAVATFVLFGIASAASLPGQPSYGSKKRACCPAEIALATGIHLNINGQYSEFNTTQKIEDAEKAHPDGPSTQIYELIGQLQANVQGGQNLRLFARTHETSQQIAPAGNPAIPGLAMYAAAEETEKAQANTALNGNCAHDKATLELLKQEITKGIALNQANLKAAVSECDFNLVFPPENEMGV</sequence>
<dbReference type="AlphaFoldDB" id="A0A9Q8L4Y1"/>
<dbReference type="RefSeq" id="XP_047755160.1">
    <property type="nucleotide sequence ID" value="XM_047900728.1"/>
</dbReference>
<reference evidence="2" key="2">
    <citation type="journal article" date="2022" name="Microb. Genom.">
        <title>A chromosome-scale genome assembly of the tomato pathogen Cladosporium fulvum reveals a compartmentalized genome architecture and the presence of a dispensable chromosome.</title>
        <authorList>
            <person name="Zaccaron A.Z."/>
            <person name="Chen L.H."/>
            <person name="Samaras A."/>
            <person name="Stergiopoulos I."/>
        </authorList>
    </citation>
    <scope>NUCLEOTIDE SEQUENCE</scope>
    <source>
        <strain evidence="2">Race5_Kim</strain>
    </source>
</reference>
<gene>
    <name evidence="2" type="ORF">CLAFUR5_01580</name>
</gene>
<keyword evidence="3" id="KW-1185">Reference proteome</keyword>